<reference evidence="2 3" key="1">
    <citation type="journal article" date="2019" name="Commun. Biol.">
        <title>The bagworm genome reveals a unique fibroin gene that provides high tensile strength.</title>
        <authorList>
            <person name="Kono N."/>
            <person name="Nakamura H."/>
            <person name="Ohtoshi R."/>
            <person name="Tomita M."/>
            <person name="Numata K."/>
            <person name="Arakawa K."/>
        </authorList>
    </citation>
    <scope>NUCLEOTIDE SEQUENCE [LARGE SCALE GENOMIC DNA]</scope>
</reference>
<evidence type="ECO:0000313" key="3">
    <source>
        <dbReference type="Proteomes" id="UP000299102"/>
    </source>
</evidence>
<name>A0A4C1WQF9_EUMVA</name>
<keyword evidence="3" id="KW-1185">Reference proteome</keyword>
<gene>
    <name evidence="2" type="ORF">EVAR_39092_1</name>
</gene>
<accession>A0A4C1WQF9</accession>
<dbReference type="AlphaFoldDB" id="A0A4C1WQF9"/>
<dbReference type="EMBL" id="BGZK01000605">
    <property type="protein sequence ID" value="GBP52569.1"/>
    <property type="molecule type" value="Genomic_DNA"/>
</dbReference>
<feature type="region of interest" description="Disordered" evidence="1">
    <location>
        <begin position="40"/>
        <end position="89"/>
    </location>
</feature>
<comment type="caution">
    <text evidence="2">The sequence shown here is derived from an EMBL/GenBank/DDBJ whole genome shotgun (WGS) entry which is preliminary data.</text>
</comment>
<dbReference type="Proteomes" id="UP000299102">
    <property type="component" value="Unassembled WGS sequence"/>
</dbReference>
<evidence type="ECO:0000256" key="1">
    <source>
        <dbReference type="SAM" id="MobiDB-lite"/>
    </source>
</evidence>
<proteinExistence type="predicted"/>
<feature type="region of interest" description="Disordered" evidence="1">
    <location>
        <begin position="104"/>
        <end position="162"/>
    </location>
</feature>
<sequence length="162" mass="17544">MSDRARTRARAGPNICAGFPSNPFRGLYLPLFPSPADASGLDFPSRRTHSPNSNRKGRAAHPRADAPFRDVTQHGRASSRVRGLDPATAAHNCMHSATTVGDTGMWAKARRRGFGRREGLGCRGDDSRRDRAPPAARGRSALGTADRNKIAASNKRTVDRRS</sequence>
<evidence type="ECO:0000313" key="2">
    <source>
        <dbReference type="EMBL" id="GBP52569.1"/>
    </source>
</evidence>
<protein>
    <submittedName>
        <fullName evidence="2">Uncharacterized protein</fullName>
    </submittedName>
</protein>
<feature type="compositionally biased region" description="Basic and acidic residues" evidence="1">
    <location>
        <begin position="62"/>
        <end position="73"/>
    </location>
</feature>
<organism evidence="2 3">
    <name type="scientific">Eumeta variegata</name>
    <name type="common">Bagworm moth</name>
    <name type="synonym">Eumeta japonica</name>
    <dbReference type="NCBI Taxonomy" id="151549"/>
    <lineage>
        <taxon>Eukaryota</taxon>
        <taxon>Metazoa</taxon>
        <taxon>Ecdysozoa</taxon>
        <taxon>Arthropoda</taxon>
        <taxon>Hexapoda</taxon>
        <taxon>Insecta</taxon>
        <taxon>Pterygota</taxon>
        <taxon>Neoptera</taxon>
        <taxon>Endopterygota</taxon>
        <taxon>Lepidoptera</taxon>
        <taxon>Glossata</taxon>
        <taxon>Ditrysia</taxon>
        <taxon>Tineoidea</taxon>
        <taxon>Psychidae</taxon>
        <taxon>Oiketicinae</taxon>
        <taxon>Eumeta</taxon>
    </lineage>
</organism>
<feature type="compositionally biased region" description="Basic and acidic residues" evidence="1">
    <location>
        <begin position="115"/>
        <end position="132"/>
    </location>
</feature>